<dbReference type="AlphaFoldDB" id="A1AS47"/>
<dbReference type="NCBIfam" id="NF047646">
    <property type="entry name" value="REP_Tyr_transpos"/>
    <property type="match status" value="1"/>
</dbReference>
<sequence length="176" mass="20734">MNASRNAMTEPNLTHHLTCVVHELLPLFSQPQLVAIVFDSWRLLRAQCGLRLYAYVIMEEHLHFLARVERLDSCLERFMEETSDRMLAFLEQQRLERFLKRLPRDAEGRCRVWQQPVEQEPVGEGVMGKVIDYIHINPVKRGYVERAEQWRYSSARDYAGERGLVEIDRWGGESFV</sequence>
<feature type="domain" description="Transposase IS200-like" evidence="1">
    <location>
        <begin position="10"/>
        <end position="137"/>
    </location>
</feature>
<evidence type="ECO:0000313" key="2">
    <source>
        <dbReference type="EMBL" id="ABL00168.1"/>
    </source>
</evidence>
<dbReference type="GO" id="GO:0043565">
    <property type="term" value="F:sequence-specific DNA binding"/>
    <property type="evidence" value="ECO:0007669"/>
    <property type="project" value="TreeGrafter"/>
</dbReference>
<organism evidence="2 3">
    <name type="scientific">Pelobacter propionicus (strain DSM 2379 / NBRC 103807 / OttBd1)</name>
    <dbReference type="NCBI Taxonomy" id="338966"/>
    <lineage>
        <taxon>Bacteria</taxon>
        <taxon>Pseudomonadati</taxon>
        <taxon>Thermodesulfobacteriota</taxon>
        <taxon>Desulfuromonadia</taxon>
        <taxon>Desulfuromonadales</taxon>
        <taxon>Desulfuromonadaceae</taxon>
        <taxon>Pelobacter</taxon>
    </lineage>
</organism>
<protein>
    <recommendedName>
        <fullName evidence="1">Transposase IS200-like domain-containing protein</fullName>
    </recommendedName>
</protein>
<evidence type="ECO:0000313" key="3">
    <source>
        <dbReference type="Proteomes" id="UP000006732"/>
    </source>
</evidence>
<dbReference type="GO" id="GO:0006313">
    <property type="term" value="P:DNA transposition"/>
    <property type="evidence" value="ECO:0007669"/>
    <property type="project" value="InterPro"/>
</dbReference>
<dbReference type="RefSeq" id="WP_011736422.1">
    <property type="nucleotide sequence ID" value="NC_008609.1"/>
</dbReference>
<dbReference type="Proteomes" id="UP000006732">
    <property type="component" value="Chromosome"/>
</dbReference>
<dbReference type="GO" id="GO:0004803">
    <property type="term" value="F:transposase activity"/>
    <property type="evidence" value="ECO:0007669"/>
    <property type="project" value="InterPro"/>
</dbReference>
<dbReference type="PANTHER" id="PTHR36966">
    <property type="entry name" value="REP-ASSOCIATED TYROSINE TRANSPOSASE"/>
    <property type="match status" value="1"/>
</dbReference>
<accession>A1AS47</accession>
<dbReference type="STRING" id="338966.Ppro_2563"/>
<dbReference type="Gene3D" id="3.30.70.1290">
    <property type="entry name" value="Transposase IS200-like"/>
    <property type="match status" value="1"/>
</dbReference>
<dbReference type="SUPFAM" id="SSF143422">
    <property type="entry name" value="Transposase IS200-like"/>
    <property type="match status" value="1"/>
</dbReference>
<dbReference type="InterPro" id="IPR036515">
    <property type="entry name" value="Transposase_17_sf"/>
</dbReference>
<proteinExistence type="predicted"/>
<dbReference type="InterPro" id="IPR002686">
    <property type="entry name" value="Transposase_17"/>
</dbReference>
<dbReference type="HOGENOM" id="CLU_068226_5_0_7"/>
<dbReference type="OrthoDB" id="9800147at2"/>
<keyword evidence="3" id="KW-1185">Reference proteome</keyword>
<dbReference type="KEGG" id="ppd:Ppro_2563"/>
<reference evidence="2 3" key="1">
    <citation type="submission" date="2006-10" db="EMBL/GenBank/DDBJ databases">
        <title>Complete sequence of chromosome of Pelobacter propionicus DSM 2379.</title>
        <authorList>
            <consortium name="US DOE Joint Genome Institute"/>
            <person name="Copeland A."/>
            <person name="Lucas S."/>
            <person name="Lapidus A."/>
            <person name="Barry K."/>
            <person name="Detter J.C."/>
            <person name="Glavina del Rio T."/>
            <person name="Hammon N."/>
            <person name="Israni S."/>
            <person name="Dalin E."/>
            <person name="Tice H."/>
            <person name="Pitluck S."/>
            <person name="Saunders E."/>
            <person name="Brettin T."/>
            <person name="Bruce D."/>
            <person name="Han C."/>
            <person name="Tapia R."/>
            <person name="Schmutz J."/>
            <person name="Larimer F."/>
            <person name="Land M."/>
            <person name="Hauser L."/>
            <person name="Kyrpides N."/>
            <person name="Kim E."/>
            <person name="Lovley D."/>
            <person name="Richardson P."/>
        </authorList>
    </citation>
    <scope>NUCLEOTIDE SEQUENCE [LARGE SCALE GENOMIC DNA]</scope>
    <source>
        <strain evidence="3">DSM 2379 / NBRC 103807 / OttBd1</strain>
    </source>
</reference>
<dbReference type="PANTHER" id="PTHR36966:SF1">
    <property type="entry name" value="REP-ASSOCIATED TYROSINE TRANSPOSASE"/>
    <property type="match status" value="1"/>
</dbReference>
<name>A1AS47_PELPD</name>
<gene>
    <name evidence="2" type="ordered locus">Ppro_2563</name>
</gene>
<dbReference type="EMBL" id="CP000482">
    <property type="protein sequence ID" value="ABL00168.1"/>
    <property type="molecule type" value="Genomic_DNA"/>
</dbReference>
<evidence type="ECO:0000259" key="1">
    <source>
        <dbReference type="SMART" id="SM01321"/>
    </source>
</evidence>
<dbReference type="SMART" id="SM01321">
    <property type="entry name" value="Y1_Tnp"/>
    <property type="match status" value="1"/>
</dbReference>
<dbReference type="InterPro" id="IPR052715">
    <property type="entry name" value="RAYT_transposase"/>
</dbReference>
<dbReference type="eggNOG" id="COG1943">
    <property type="taxonomic scope" value="Bacteria"/>
</dbReference>